<keyword evidence="1" id="KW-0472">Membrane</keyword>
<dbReference type="InterPro" id="IPR042106">
    <property type="entry name" value="Nuo/plastoQ_OxRdtase_6_NuoJ"/>
</dbReference>
<protein>
    <submittedName>
        <fullName evidence="2">NADH dehydrogenase-like complex, subunit J2</fullName>
    </submittedName>
</protein>
<evidence type="ECO:0000313" key="3">
    <source>
        <dbReference type="Proteomes" id="UP000011546"/>
    </source>
</evidence>
<name>M0NTQ0_9EURY</name>
<dbReference type="Gene3D" id="1.20.120.1200">
    <property type="entry name" value="NADH-ubiquinone/plastoquinone oxidoreductase chain 6, subunit NuoJ"/>
    <property type="match status" value="1"/>
</dbReference>
<sequence>MSNDGSRSRGRLVPAVAVGLLFAIMALTVLSADFPAEAAAFPADASIVHNIGYALFNLGEYELGSVPSEGFLAAFLIAAVALDVAVDGAVYLAKREEDGSIVSAVGTAFTDGGRDGGERR</sequence>
<dbReference type="Proteomes" id="UP000011546">
    <property type="component" value="Unassembled WGS sequence"/>
</dbReference>
<evidence type="ECO:0000256" key="1">
    <source>
        <dbReference type="SAM" id="Phobius"/>
    </source>
</evidence>
<dbReference type="AlphaFoldDB" id="M0NTQ0"/>
<evidence type="ECO:0000313" key="2">
    <source>
        <dbReference type="EMBL" id="EMA60609.1"/>
    </source>
</evidence>
<dbReference type="RefSeq" id="WP_008849274.1">
    <property type="nucleotide sequence ID" value="NZ_AOJH01000079.1"/>
</dbReference>
<organism evidence="2 3">
    <name type="scientific">Halorubrum kocurii JCM 14978</name>
    <dbReference type="NCBI Taxonomy" id="1230456"/>
    <lineage>
        <taxon>Archaea</taxon>
        <taxon>Methanobacteriati</taxon>
        <taxon>Methanobacteriota</taxon>
        <taxon>Stenosarchaea group</taxon>
        <taxon>Halobacteria</taxon>
        <taxon>Halobacteriales</taxon>
        <taxon>Haloferacaceae</taxon>
        <taxon>Halorubrum</taxon>
    </lineage>
</organism>
<keyword evidence="1" id="KW-1133">Transmembrane helix</keyword>
<keyword evidence="1" id="KW-0812">Transmembrane</keyword>
<dbReference type="EMBL" id="AOJH01000079">
    <property type="protein sequence ID" value="EMA60609.1"/>
    <property type="molecule type" value="Genomic_DNA"/>
</dbReference>
<reference evidence="2 3" key="1">
    <citation type="journal article" date="2014" name="PLoS Genet.">
        <title>Phylogenetically driven sequencing of extremely halophilic archaea reveals strategies for static and dynamic osmo-response.</title>
        <authorList>
            <person name="Becker E.A."/>
            <person name="Seitzer P.M."/>
            <person name="Tritt A."/>
            <person name="Larsen D."/>
            <person name="Krusor M."/>
            <person name="Yao A.I."/>
            <person name="Wu D."/>
            <person name="Madern D."/>
            <person name="Eisen J.A."/>
            <person name="Darling A.E."/>
            <person name="Facciotti M.T."/>
        </authorList>
    </citation>
    <scope>NUCLEOTIDE SEQUENCE [LARGE SCALE GENOMIC DNA]</scope>
    <source>
        <strain evidence="2 3">JCM 14978</strain>
    </source>
</reference>
<proteinExistence type="predicted"/>
<feature type="transmembrane region" description="Helical" evidence="1">
    <location>
        <begin position="12"/>
        <end position="32"/>
    </location>
</feature>
<feature type="transmembrane region" description="Helical" evidence="1">
    <location>
        <begin position="71"/>
        <end position="93"/>
    </location>
</feature>
<dbReference type="STRING" id="1230456.C468_12999"/>
<dbReference type="OrthoDB" id="214784at2157"/>
<keyword evidence="3" id="KW-1185">Reference proteome</keyword>
<dbReference type="PATRIC" id="fig|1230456.3.peg.2583"/>
<accession>M0NTQ0</accession>
<comment type="caution">
    <text evidence="2">The sequence shown here is derived from an EMBL/GenBank/DDBJ whole genome shotgun (WGS) entry which is preliminary data.</text>
</comment>
<gene>
    <name evidence="2" type="ORF">C468_12999</name>
</gene>